<dbReference type="InterPro" id="IPR050940">
    <property type="entry name" value="Actin_reg-Ser/Thr_kinase"/>
</dbReference>
<evidence type="ECO:0000256" key="1">
    <source>
        <dbReference type="ARBA" id="ARBA00005843"/>
    </source>
</evidence>
<dbReference type="Gene3D" id="1.10.510.10">
    <property type="entry name" value="Transferase(Phosphotransferase) domain 1"/>
    <property type="match status" value="1"/>
</dbReference>
<dbReference type="InterPro" id="IPR011009">
    <property type="entry name" value="Kinase-like_dom_sf"/>
</dbReference>
<dbReference type="PANTHER" id="PTHR46485">
    <property type="entry name" value="LIM DOMAIN KINASE 1"/>
    <property type="match status" value="1"/>
</dbReference>
<dbReference type="AlphaFoldDB" id="A0A9W4WZ80"/>
<dbReference type="OrthoDB" id="10261027at2759"/>
<evidence type="ECO:0000256" key="3">
    <source>
        <dbReference type="ARBA" id="ARBA00022679"/>
    </source>
</evidence>
<keyword evidence="5" id="KW-0418">Kinase</keyword>
<keyword evidence="4" id="KW-0547">Nucleotide-binding</keyword>
<keyword evidence="6" id="KW-0067">ATP-binding</keyword>
<dbReference type="EMBL" id="CAMKVN010001227">
    <property type="protein sequence ID" value="CAI2174557.1"/>
    <property type="molecule type" value="Genomic_DNA"/>
</dbReference>
<dbReference type="InterPro" id="IPR000719">
    <property type="entry name" value="Prot_kinase_dom"/>
</dbReference>
<dbReference type="PROSITE" id="PS50011">
    <property type="entry name" value="PROTEIN_KINASE_DOM"/>
    <property type="match status" value="1"/>
</dbReference>
<dbReference type="Pfam" id="PF07714">
    <property type="entry name" value="PK_Tyr_Ser-Thr"/>
    <property type="match status" value="1"/>
</dbReference>
<keyword evidence="3" id="KW-0808">Transferase</keyword>
<evidence type="ECO:0000259" key="7">
    <source>
        <dbReference type="PROSITE" id="PS50011"/>
    </source>
</evidence>
<evidence type="ECO:0000256" key="4">
    <source>
        <dbReference type="ARBA" id="ARBA00022741"/>
    </source>
</evidence>
<dbReference type="Proteomes" id="UP001153678">
    <property type="component" value="Unassembled WGS sequence"/>
</dbReference>
<dbReference type="GO" id="GO:0005737">
    <property type="term" value="C:cytoplasm"/>
    <property type="evidence" value="ECO:0007669"/>
    <property type="project" value="TreeGrafter"/>
</dbReference>
<dbReference type="GO" id="GO:0030036">
    <property type="term" value="P:actin cytoskeleton organization"/>
    <property type="evidence" value="ECO:0007669"/>
    <property type="project" value="TreeGrafter"/>
</dbReference>
<proteinExistence type="inferred from homology"/>
<evidence type="ECO:0000256" key="5">
    <source>
        <dbReference type="ARBA" id="ARBA00022777"/>
    </source>
</evidence>
<feature type="domain" description="Protein kinase" evidence="7">
    <location>
        <begin position="1"/>
        <end position="131"/>
    </location>
</feature>
<reference evidence="8" key="1">
    <citation type="submission" date="2022-08" db="EMBL/GenBank/DDBJ databases">
        <authorList>
            <person name="Kallberg Y."/>
            <person name="Tangrot J."/>
            <person name="Rosling A."/>
        </authorList>
    </citation>
    <scope>NUCLEOTIDE SEQUENCE</scope>
    <source>
        <strain evidence="8">Wild A</strain>
    </source>
</reference>
<sequence>MIVALKFFKSDANSQDTDKALWKEFVREVISTLVSTTSRDKFDYAMVLQYADGGNLQDFLANKSIPLTWSDNYRIALEISEGLLCLHAEGIIQRDLHSKNVLIHQGKMLIADFGMSKEERYLSQILLILKL</sequence>
<name>A0A9W4WZ80_9GLOM</name>
<evidence type="ECO:0000313" key="8">
    <source>
        <dbReference type="EMBL" id="CAI2174557.1"/>
    </source>
</evidence>
<gene>
    <name evidence="8" type="ORF">FWILDA_LOCUS6652</name>
</gene>
<protein>
    <submittedName>
        <fullName evidence="8">13210_t:CDS:1</fullName>
    </submittedName>
</protein>
<evidence type="ECO:0000256" key="2">
    <source>
        <dbReference type="ARBA" id="ARBA00022527"/>
    </source>
</evidence>
<dbReference type="PANTHER" id="PTHR46485:SF5">
    <property type="entry name" value="CENTER DIVIDER, ISOFORM A"/>
    <property type="match status" value="1"/>
</dbReference>
<dbReference type="InterPro" id="IPR001245">
    <property type="entry name" value="Ser-Thr/Tyr_kinase_cat_dom"/>
</dbReference>
<dbReference type="GO" id="GO:0004674">
    <property type="term" value="F:protein serine/threonine kinase activity"/>
    <property type="evidence" value="ECO:0007669"/>
    <property type="project" value="UniProtKB-KW"/>
</dbReference>
<comment type="similarity">
    <text evidence="1">Belongs to the protein kinase superfamily. TKL Ser/Thr protein kinase family.</text>
</comment>
<accession>A0A9W4WZ80</accession>
<organism evidence="8 9">
    <name type="scientific">Funneliformis geosporum</name>
    <dbReference type="NCBI Taxonomy" id="1117311"/>
    <lineage>
        <taxon>Eukaryota</taxon>
        <taxon>Fungi</taxon>
        <taxon>Fungi incertae sedis</taxon>
        <taxon>Mucoromycota</taxon>
        <taxon>Glomeromycotina</taxon>
        <taxon>Glomeromycetes</taxon>
        <taxon>Glomerales</taxon>
        <taxon>Glomeraceae</taxon>
        <taxon>Funneliformis</taxon>
    </lineage>
</organism>
<dbReference type="GO" id="GO:0005524">
    <property type="term" value="F:ATP binding"/>
    <property type="evidence" value="ECO:0007669"/>
    <property type="project" value="UniProtKB-KW"/>
</dbReference>
<comment type="caution">
    <text evidence="8">The sequence shown here is derived from an EMBL/GenBank/DDBJ whole genome shotgun (WGS) entry which is preliminary data.</text>
</comment>
<dbReference type="GO" id="GO:0005634">
    <property type="term" value="C:nucleus"/>
    <property type="evidence" value="ECO:0007669"/>
    <property type="project" value="TreeGrafter"/>
</dbReference>
<dbReference type="SUPFAM" id="SSF56112">
    <property type="entry name" value="Protein kinase-like (PK-like)"/>
    <property type="match status" value="1"/>
</dbReference>
<evidence type="ECO:0000256" key="6">
    <source>
        <dbReference type="ARBA" id="ARBA00022840"/>
    </source>
</evidence>
<evidence type="ECO:0000313" key="9">
    <source>
        <dbReference type="Proteomes" id="UP001153678"/>
    </source>
</evidence>
<keyword evidence="2" id="KW-0723">Serine/threonine-protein kinase</keyword>
<keyword evidence="9" id="KW-1185">Reference proteome</keyword>